<reference evidence="1" key="1">
    <citation type="journal article" date="2023" name="Nat. Commun.">
        <title>Diploid and tetraploid genomes of Acorus and the evolution of monocots.</title>
        <authorList>
            <person name="Ma L."/>
            <person name="Liu K.W."/>
            <person name="Li Z."/>
            <person name="Hsiao Y.Y."/>
            <person name="Qi Y."/>
            <person name="Fu T."/>
            <person name="Tang G.D."/>
            <person name="Zhang D."/>
            <person name="Sun W.H."/>
            <person name="Liu D.K."/>
            <person name="Li Y."/>
            <person name="Chen G.Z."/>
            <person name="Liu X.D."/>
            <person name="Liao X.Y."/>
            <person name="Jiang Y.T."/>
            <person name="Yu X."/>
            <person name="Hao Y."/>
            <person name="Huang J."/>
            <person name="Zhao X.W."/>
            <person name="Ke S."/>
            <person name="Chen Y.Y."/>
            <person name="Wu W.L."/>
            <person name="Hsu J.L."/>
            <person name="Lin Y.F."/>
            <person name="Huang M.D."/>
            <person name="Li C.Y."/>
            <person name="Huang L."/>
            <person name="Wang Z.W."/>
            <person name="Zhao X."/>
            <person name="Zhong W.Y."/>
            <person name="Peng D.H."/>
            <person name="Ahmad S."/>
            <person name="Lan S."/>
            <person name="Zhang J.S."/>
            <person name="Tsai W.C."/>
            <person name="Van de Peer Y."/>
            <person name="Liu Z.J."/>
        </authorList>
    </citation>
    <scope>NUCLEOTIDE SEQUENCE</scope>
    <source>
        <strain evidence="1">CP</strain>
    </source>
</reference>
<organism evidence="1 2">
    <name type="scientific">Acorus calamus</name>
    <name type="common">Sweet flag</name>
    <dbReference type="NCBI Taxonomy" id="4465"/>
    <lineage>
        <taxon>Eukaryota</taxon>
        <taxon>Viridiplantae</taxon>
        <taxon>Streptophyta</taxon>
        <taxon>Embryophyta</taxon>
        <taxon>Tracheophyta</taxon>
        <taxon>Spermatophyta</taxon>
        <taxon>Magnoliopsida</taxon>
        <taxon>Liliopsida</taxon>
        <taxon>Acoraceae</taxon>
        <taxon>Acorus</taxon>
    </lineage>
</organism>
<accession>A0AAV9EJJ3</accession>
<protein>
    <submittedName>
        <fullName evidence="1">Uncharacterized protein</fullName>
    </submittedName>
</protein>
<proteinExistence type="predicted"/>
<name>A0AAV9EJJ3_ACOCL</name>
<dbReference type="Proteomes" id="UP001180020">
    <property type="component" value="Unassembled WGS sequence"/>
</dbReference>
<keyword evidence="2" id="KW-1185">Reference proteome</keyword>
<dbReference type="EMBL" id="JAUJYO010000006">
    <property type="protein sequence ID" value="KAK1313562.1"/>
    <property type="molecule type" value="Genomic_DNA"/>
</dbReference>
<comment type="caution">
    <text evidence="1">The sequence shown here is derived from an EMBL/GenBank/DDBJ whole genome shotgun (WGS) entry which is preliminary data.</text>
</comment>
<evidence type="ECO:0000313" key="2">
    <source>
        <dbReference type="Proteomes" id="UP001180020"/>
    </source>
</evidence>
<gene>
    <name evidence="1" type="ORF">QJS10_CPA06g02237</name>
</gene>
<evidence type="ECO:0000313" key="1">
    <source>
        <dbReference type="EMBL" id="KAK1313562.1"/>
    </source>
</evidence>
<dbReference type="AlphaFoldDB" id="A0AAV9EJJ3"/>
<reference evidence="1" key="2">
    <citation type="submission" date="2023-06" db="EMBL/GenBank/DDBJ databases">
        <authorList>
            <person name="Ma L."/>
            <person name="Liu K.-W."/>
            <person name="Li Z."/>
            <person name="Hsiao Y.-Y."/>
            <person name="Qi Y."/>
            <person name="Fu T."/>
            <person name="Tang G."/>
            <person name="Zhang D."/>
            <person name="Sun W.-H."/>
            <person name="Liu D.-K."/>
            <person name="Li Y."/>
            <person name="Chen G.-Z."/>
            <person name="Liu X.-D."/>
            <person name="Liao X.-Y."/>
            <person name="Jiang Y.-T."/>
            <person name="Yu X."/>
            <person name="Hao Y."/>
            <person name="Huang J."/>
            <person name="Zhao X.-W."/>
            <person name="Ke S."/>
            <person name="Chen Y.-Y."/>
            <person name="Wu W.-L."/>
            <person name="Hsu J.-L."/>
            <person name="Lin Y.-F."/>
            <person name="Huang M.-D."/>
            <person name="Li C.-Y."/>
            <person name="Huang L."/>
            <person name="Wang Z.-W."/>
            <person name="Zhao X."/>
            <person name="Zhong W.-Y."/>
            <person name="Peng D.-H."/>
            <person name="Ahmad S."/>
            <person name="Lan S."/>
            <person name="Zhang J.-S."/>
            <person name="Tsai W.-C."/>
            <person name="Van De Peer Y."/>
            <person name="Liu Z.-J."/>
        </authorList>
    </citation>
    <scope>NUCLEOTIDE SEQUENCE</scope>
    <source>
        <strain evidence="1">CP</strain>
        <tissue evidence="1">Leaves</tissue>
    </source>
</reference>
<sequence>MACGDQNKALNLISNKNVPRKSERQPLKAAVVLKPSKRGSLKSGIGAEYKEKSTSLSGEKTCIIKLVDLDVAYIPVLGVYAVFDKLDG</sequence>